<gene>
    <name evidence="2" type="ORF">CSW50_05950</name>
</gene>
<dbReference type="InterPro" id="IPR027417">
    <property type="entry name" value="P-loop_NTPase"/>
</dbReference>
<dbReference type="RefSeq" id="WP_126187400.1">
    <property type="nucleotide sequence ID" value="NZ_PELM01000155.1"/>
</dbReference>
<dbReference type="Pfam" id="PF02223">
    <property type="entry name" value="Thymidylate_kin"/>
    <property type="match status" value="1"/>
</dbReference>
<sequence>MSEFLAELFKVLEALQVRYCVLHSWQELPERLPSDLDIVVAPKDFARLERTLLHADGARLVQVLRYEWSSWGFVLAVQEGGHVRFVPVDVATDYRWGRRIWFHAEELLDGRRPWNGFWVASPEVEFQYLLVKKILKGAFPERSRERLRELAEGLGQKAMSIAARLLGRQWGAQVLTWIRSGQWKALEGNLRTLKRVLKGQRVRQDPLNPIRYWVPELRRIWQRWWYPTGLVVAVLGPDGAGKSALIERLEREMLGAFKRATALHLMPSLLRRKGSRGPVTDPHGKLPRGCVPSLMKLIYWWVAYWVGWFADVYPVKVRSTLVLFDRYYDDLLADPKRYRYGGPMWLARLVGRFIPKPDRFFFLDLPAEVAHARKPEVSLEEAKRLREHYLKLALSVPNAHVVDASRPLEEVVAEVEEIILRYLAARTEKYIRRLGLLG</sequence>
<name>A0A430R6Z4_THESC</name>
<dbReference type="InterPro" id="IPR039430">
    <property type="entry name" value="Thymidylate_kin-like_dom"/>
</dbReference>
<protein>
    <submittedName>
        <fullName evidence="2">Thymidylate kinase-like protein</fullName>
    </submittedName>
</protein>
<dbReference type="SUPFAM" id="SSF52540">
    <property type="entry name" value="P-loop containing nucleoside triphosphate hydrolases"/>
    <property type="match status" value="2"/>
</dbReference>
<dbReference type="Proteomes" id="UP000288082">
    <property type="component" value="Unassembled WGS sequence"/>
</dbReference>
<organism evidence="2 3">
    <name type="scientific">Thermus scotoductus</name>
    <dbReference type="NCBI Taxonomy" id="37636"/>
    <lineage>
        <taxon>Bacteria</taxon>
        <taxon>Thermotogati</taxon>
        <taxon>Deinococcota</taxon>
        <taxon>Deinococci</taxon>
        <taxon>Thermales</taxon>
        <taxon>Thermaceae</taxon>
        <taxon>Thermus</taxon>
    </lineage>
</organism>
<evidence type="ECO:0000313" key="2">
    <source>
        <dbReference type="EMBL" id="RTH03138.1"/>
    </source>
</evidence>
<dbReference type="AlphaFoldDB" id="A0A430R6Z4"/>
<proteinExistence type="predicted"/>
<evidence type="ECO:0000313" key="3">
    <source>
        <dbReference type="Proteomes" id="UP000288082"/>
    </source>
</evidence>
<dbReference type="GO" id="GO:0016301">
    <property type="term" value="F:kinase activity"/>
    <property type="evidence" value="ECO:0007669"/>
    <property type="project" value="UniProtKB-KW"/>
</dbReference>
<keyword evidence="2" id="KW-0418">Kinase</keyword>
<accession>A0A430R6Z4</accession>
<keyword evidence="2" id="KW-0808">Transferase</keyword>
<reference evidence="2 3" key="1">
    <citation type="journal article" date="2019" name="Extremophiles">
        <title>Biogeography of thermophiles and predominance of Thermus scotoductus in domestic water heaters.</title>
        <authorList>
            <person name="Wilpiszeski R.L."/>
            <person name="Zhang Z."/>
            <person name="House C.H."/>
        </authorList>
    </citation>
    <scope>NUCLEOTIDE SEQUENCE [LARGE SCALE GENOMIC DNA]</scope>
    <source>
        <strain evidence="2 3">38_S38</strain>
    </source>
</reference>
<evidence type="ECO:0000259" key="1">
    <source>
        <dbReference type="Pfam" id="PF02223"/>
    </source>
</evidence>
<feature type="domain" description="Thymidylate kinase-like" evidence="1">
    <location>
        <begin position="318"/>
        <end position="414"/>
    </location>
</feature>
<dbReference type="Gene3D" id="3.40.50.300">
    <property type="entry name" value="P-loop containing nucleotide triphosphate hydrolases"/>
    <property type="match status" value="1"/>
</dbReference>
<dbReference type="EMBL" id="PELM01000155">
    <property type="protein sequence ID" value="RTH03138.1"/>
    <property type="molecule type" value="Genomic_DNA"/>
</dbReference>
<comment type="caution">
    <text evidence="2">The sequence shown here is derived from an EMBL/GenBank/DDBJ whole genome shotgun (WGS) entry which is preliminary data.</text>
</comment>